<dbReference type="GO" id="GO:0032259">
    <property type="term" value="P:methylation"/>
    <property type="evidence" value="ECO:0007669"/>
    <property type="project" value="UniProtKB-KW"/>
</dbReference>
<comment type="caution">
    <text evidence="2">The sequence shown here is derived from an EMBL/GenBank/DDBJ whole genome shotgun (WGS) entry which is preliminary data.</text>
</comment>
<name>A0A1E3RR41_MYCFV</name>
<dbReference type="STRING" id="1776.BHQ18_00865"/>
<dbReference type="PANTHER" id="PTHR43591">
    <property type="entry name" value="METHYLTRANSFERASE"/>
    <property type="match status" value="1"/>
</dbReference>
<evidence type="ECO:0000313" key="3">
    <source>
        <dbReference type="Proteomes" id="UP000094053"/>
    </source>
</evidence>
<gene>
    <name evidence="2" type="ORF">BHQ18_00865</name>
</gene>
<feature type="domain" description="Methyltransferase type 11" evidence="1">
    <location>
        <begin position="56"/>
        <end position="155"/>
    </location>
</feature>
<dbReference type="InterPro" id="IPR029063">
    <property type="entry name" value="SAM-dependent_MTases_sf"/>
</dbReference>
<keyword evidence="2" id="KW-0489">Methyltransferase</keyword>
<dbReference type="Proteomes" id="UP000094053">
    <property type="component" value="Unassembled WGS sequence"/>
</dbReference>
<dbReference type="InterPro" id="IPR013216">
    <property type="entry name" value="Methyltransf_11"/>
</dbReference>
<dbReference type="SUPFAM" id="SSF53335">
    <property type="entry name" value="S-adenosyl-L-methionine-dependent methyltransferases"/>
    <property type="match status" value="1"/>
</dbReference>
<evidence type="ECO:0000259" key="1">
    <source>
        <dbReference type="Pfam" id="PF08241"/>
    </source>
</evidence>
<protein>
    <submittedName>
        <fullName evidence="2">SAM-dependent methyltransferase</fullName>
    </submittedName>
</protein>
<dbReference type="Gene3D" id="3.40.50.150">
    <property type="entry name" value="Vaccinia Virus protein VP39"/>
    <property type="match status" value="1"/>
</dbReference>
<dbReference type="EMBL" id="MIHA01000001">
    <property type="protein sequence ID" value="ODQ92324.1"/>
    <property type="molecule type" value="Genomic_DNA"/>
</dbReference>
<dbReference type="RefSeq" id="WP_069411675.1">
    <property type="nucleotide sequence ID" value="NZ_JACKUL010000020.1"/>
</dbReference>
<keyword evidence="2" id="KW-0808">Transferase</keyword>
<evidence type="ECO:0000313" key="2">
    <source>
        <dbReference type="EMBL" id="ODQ92324.1"/>
    </source>
</evidence>
<proteinExistence type="predicted"/>
<accession>A0A1E3RR41</accession>
<dbReference type="OrthoDB" id="529208at2"/>
<sequence>MNPLRRKLMAATARQLGRPHGPFGLVVAKKLNRSNERAVAAAVDATGVGPGAVVTDVGFGGGVGLRLLLDRVGRGGVVHGVEVAETMLRRARRGFARDIAAGRLRLHDGSLTALPFDDGVLDAVVTVNTVYFIPDLDAACAELARVVRPGGRVVIGIGDPDVMRHAPFTAYGFTLRPVDEVRAALAGTGLTVEHRPIADHPIPRHVLVGR</sequence>
<organism evidence="2 3">
    <name type="scientific">Mycolicibacterium flavescens</name>
    <name type="common">Mycobacterium flavescens</name>
    <dbReference type="NCBI Taxonomy" id="1776"/>
    <lineage>
        <taxon>Bacteria</taxon>
        <taxon>Bacillati</taxon>
        <taxon>Actinomycetota</taxon>
        <taxon>Actinomycetes</taxon>
        <taxon>Mycobacteriales</taxon>
        <taxon>Mycobacteriaceae</taxon>
        <taxon>Mycolicibacterium</taxon>
    </lineage>
</organism>
<dbReference type="Pfam" id="PF08241">
    <property type="entry name" value="Methyltransf_11"/>
    <property type="match status" value="1"/>
</dbReference>
<keyword evidence="3" id="KW-1185">Reference proteome</keyword>
<dbReference type="GO" id="GO:0008757">
    <property type="term" value="F:S-adenosylmethionine-dependent methyltransferase activity"/>
    <property type="evidence" value="ECO:0007669"/>
    <property type="project" value="InterPro"/>
</dbReference>
<dbReference type="AlphaFoldDB" id="A0A1E3RR41"/>
<reference evidence="3" key="1">
    <citation type="submission" date="2016-09" db="EMBL/GenBank/DDBJ databases">
        <authorList>
            <person name="Greninger A.L."/>
            <person name="Jerome K.R."/>
            <person name="Mcnair B."/>
            <person name="Wallis C."/>
            <person name="Fang F."/>
        </authorList>
    </citation>
    <scope>NUCLEOTIDE SEQUENCE [LARGE SCALE GENOMIC DNA]</scope>
    <source>
        <strain evidence="3">M6</strain>
    </source>
</reference>